<dbReference type="Proteomes" id="UP000076643">
    <property type="component" value="Unassembled WGS sequence"/>
</dbReference>
<dbReference type="AlphaFoldDB" id="A0A166V5B8"/>
<keyword evidence="2" id="KW-1185">Reference proteome</keyword>
<comment type="caution">
    <text evidence="1">The sequence shown here is derived from an EMBL/GenBank/DDBJ whole genome shotgun (WGS) entry which is preliminary data.</text>
</comment>
<reference evidence="1 2" key="1">
    <citation type="submission" date="2013-07" db="EMBL/GenBank/DDBJ databases">
        <title>Comparative Genomic and Metabolomic Analysis of Twelve Strains of Pseudoalteromonas luteoviolacea.</title>
        <authorList>
            <person name="Vynne N.G."/>
            <person name="Mansson M."/>
            <person name="Gram L."/>
        </authorList>
    </citation>
    <scope>NUCLEOTIDE SEQUENCE [LARGE SCALE GENOMIC DNA]</scope>
    <source>
        <strain evidence="1 2">DSM 6061</strain>
    </source>
</reference>
<dbReference type="EMBL" id="AUYB01000136">
    <property type="protein sequence ID" value="KZN31731.1"/>
    <property type="molecule type" value="Genomic_DNA"/>
</dbReference>
<name>A0A166V5B8_9GAMM</name>
<sequence length="60" mass="7011">MNFALPLTGLTCYFNPILNNRTRYANKNLEIVCKITAQIKLSAKIKQFKKLLKNILKIWN</sequence>
<proteinExistence type="predicted"/>
<evidence type="ECO:0000313" key="1">
    <source>
        <dbReference type="EMBL" id="KZN31731.1"/>
    </source>
</evidence>
<protein>
    <submittedName>
        <fullName evidence="1">Uncharacterized protein</fullName>
    </submittedName>
</protein>
<accession>A0A166V5B8</accession>
<gene>
    <name evidence="1" type="ORF">N475_04550</name>
</gene>
<dbReference type="PATRIC" id="fig|1365250.3.peg.4473"/>
<evidence type="ECO:0000313" key="2">
    <source>
        <dbReference type="Proteomes" id="UP000076643"/>
    </source>
</evidence>
<organism evidence="1 2">
    <name type="scientific">Pseudoalteromonas luteoviolacea DSM 6061</name>
    <dbReference type="NCBI Taxonomy" id="1365250"/>
    <lineage>
        <taxon>Bacteria</taxon>
        <taxon>Pseudomonadati</taxon>
        <taxon>Pseudomonadota</taxon>
        <taxon>Gammaproteobacteria</taxon>
        <taxon>Alteromonadales</taxon>
        <taxon>Pseudoalteromonadaceae</taxon>
        <taxon>Pseudoalteromonas</taxon>
    </lineage>
</organism>